<dbReference type="PATRIC" id="fig|1434117.4.peg.2610"/>
<evidence type="ECO:0000256" key="1">
    <source>
        <dbReference type="ARBA" id="ARBA00004651"/>
    </source>
</evidence>
<name>A0A0E3LFM6_METMZ</name>
<evidence type="ECO:0000313" key="8">
    <source>
        <dbReference type="EMBL" id="AKB41036.1"/>
    </source>
</evidence>
<keyword evidence="4 6" id="KW-1133">Transmembrane helix</keyword>
<dbReference type="GeneID" id="24851777"/>
<evidence type="ECO:0000259" key="7">
    <source>
        <dbReference type="Pfam" id="PF06271"/>
    </source>
</evidence>
<evidence type="ECO:0000256" key="6">
    <source>
        <dbReference type="SAM" id="Phobius"/>
    </source>
</evidence>
<dbReference type="PANTHER" id="PTHR36115">
    <property type="entry name" value="PROLINE-RICH ANTIGEN HOMOLOG-RELATED"/>
    <property type="match status" value="1"/>
</dbReference>
<feature type="domain" description="RDD" evidence="7">
    <location>
        <begin position="4"/>
        <end position="122"/>
    </location>
</feature>
<keyword evidence="8" id="KW-0808">Transferase</keyword>
<dbReference type="Proteomes" id="UP000033058">
    <property type="component" value="Chromosome"/>
</dbReference>
<gene>
    <name evidence="8" type="ORF">MSMAW_2045</name>
</gene>
<evidence type="ECO:0000256" key="2">
    <source>
        <dbReference type="ARBA" id="ARBA00022475"/>
    </source>
</evidence>
<keyword evidence="8" id="KW-0723">Serine/threonine-protein kinase</keyword>
<feature type="transmembrane region" description="Helical" evidence="6">
    <location>
        <begin position="12"/>
        <end position="32"/>
    </location>
</feature>
<comment type="subcellular location">
    <subcellularLocation>
        <location evidence="1">Cell membrane</location>
        <topology evidence="1">Multi-pass membrane protein</topology>
    </subcellularLocation>
</comment>
<feature type="transmembrane region" description="Helical" evidence="6">
    <location>
        <begin position="90"/>
        <end position="109"/>
    </location>
</feature>
<evidence type="ECO:0000256" key="3">
    <source>
        <dbReference type="ARBA" id="ARBA00022692"/>
    </source>
</evidence>
<accession>A0A0E3LFM6</accession>
<dbReference type="AlphaFoldDB" id="A0A0E3LFM6"/>
<dbReference type="InterPro" id="IPR051791">
    <property type="entry name" value="Pra-immunoreactive"/>
</dbReference>
<dbReference type="Pfam" id="PF06271">
    <property type="entry name" value="RDD"/>
    <property type="match status" value="1"/>
</dbReference>
<dbReference type="GO" id="GO:0005886">
    <property type="term" value="C:plasma membrane"/>
    <property type="evidence" value="ECO:0007669"/>
    <property type="project" value="UniProtKB-SubCell"/>
</dbReference>
<keyword evidence="8" id="KW-0418">Kinase</keyword>
<dbReference type="RefSeq" id="WP_015412501.1">
    <property type="nucleotide sequence ID" value="NZ_CP009509.1"/>
</dbReference>
<dbReference type="InterPro" id="IPR010432">
    <property type="entry name" value="RDD"/>
</dbReference>
<sequence>MQSYAGFFRRLVASIIDIFIIILLMAFIQFVTGIREEIFYYVLIILFSWSYFAYQESSVYQGTVGKQAMNIIITDLDGRRISFACATKRFMVKVLASLPFFAGFLPVFINKNRQGIHDKIAKTLVIVRED</sequence>
<reference evidence="8 9" key="1">
    <citation type="submission" date="2014-07" db="EMBL/GenBank/DDBJ databases">
        <title>Methanogenic archaea and the global carbon cycle.</title>
        <authorList>
            <person name="Henriksen J.R."/>
            <person name="Luke J."/>
            <person name="Reinhart S."/>
            <person name="Benedict M.N."/>
            <person name="Youngblut N.D."/>
            <person name="Metcalf M.E."/>
            <person name="Whitaker R.J."/>
            <person name="Metcalf W.W."/>
        </authorList>
    </citation>
    <scope>NUCLEOTIDE SEQUENCE [LARGE SCALE GENOMIC DNA]</scope>
    <source>
        <strain evidence="8 9">WWM610</strain>
    </source>
</reference>
<feature type="transmembrane region" description="Helical" evidence="6">
    <location>
        <begin position="38"/>
        <end position="54"/>
    </location>
</feature>
<proteinExistence type="predicted"/>
<keyword evidence="5 6" id="KW-0472">Membrane</keyword>
<organism evidence="8 9">
    <name type="scientific">Methanosarcina mazei WWM610</name>
    <dbReference type="NCBI Taxonomy" id="1434117"/>
    <lineage>
        <taxon>Archaea</taxon>
        <taxon>Methanobacteriati</taxon>
        <taxon>Methanobacteriota</taxon>
        <taxon>Stenosarchaea group</taxon>
        <taxon>Methanomicrobia</taxon>
        <taxon>Methanosarcinales</taxon>
        <taxon>Methanosarcinaceae</taxon>
        <taxon>Methanosarcina</taxon>
    </lineage>
</organism>
<dbReference type="GO" id="GO:0004674">
    <property type="term" value="F:protein serine/threonine kinase activity"/>
    <property type="evidence" value="ECO:0007669"/>
    <property type="project" value="UniProtKB-KW"/>
</dbReference>
<evidence type="ECO:0000256" key="4">
    <source>
        <dbReference type="ARBA" id="ARBA00022989"/>
    </source>
</evidence>
<dbReference type="EMBL" id="CP009509">
    <property type="protein sequence ID" value="AKB41036.1"/>
    <property type="molecule type" value="Genomic_DNA"/>
</dbReference>
<evidence type="ECO:0000256" key="5">
    <source>
        <dbReference type="ARBA" id="ARBA00023136"/>
    </source>
</evidence>
<keyword evidence="2" id="KW-1003">Cell membrane</keyword>
<evidence type="ECO:0000313" key="9">
    <source>
        <dbReference type="Proteomes" id="UP000033058"/>
    </source>
</evidence>
<protein>
    <submittedName>
        <fullName evidence="8">Serine/threonine protein kinase</fullName>
    </submittedName>
</protein>
<keyword evidence="3 6" id="KW-0812">Transmembrane</keyword>
<dbReference type="HOGENOM" id="CLU_053152_3_1_2"/>